<gene>
    <name evidence="2" type="ORF">PQ455_06105</name>
</gene>
<evidence type="ECO:0000313" key="3">
    <source>
        <dbReference type="Proteomes" id="UP001220395"/>
    </source>
</evidence>
<dbReference type="SUPFAM" id="SSF52218">
    <property type="entry name" value="Flavoproteins"/>
    <property type="match status" value="1"/>
</dbReference>
<dbReference type="InterPro" id="IPR005025">
    <property type="entry name" value="FMN_Rdtase-like_dom"/>
</dbReference>
<accession>A0ABY7TNL1</accession>
<feature type="domain" description="NADPH-dependent FMN reductase-like" evidence="1">
    <location>
        <begin position="4"/>
        <end position="145"/>
    </location>
</feature>
<protein>
    <submittedName>
        <fullName evidence="2">NAD(P)H-dependent oxidoreductase</fullName>
    </submittedName>
</protein>
<keyword evidence="3" id="KW-1185">Reference proteome</keyword>
<organism evidence="2 3">
    <name type="scientific">Sphingomonas naphthae</name>
    <dbReference type="NCBI Taxonomy" id="1813468"/>
    <lineage>
        <taxon>Bacteria</taxon>
        <taxon>Pseudomonadati</taxon>
        <taxon>Pseudomonadota</taxon>
        <taxon>Alphaproteobacteria</taxon>
        <taxon>Sphingomonadales</taxon>
        <taxon>Sphingomonadaceae</taxon>
        <taxon>Sphingomonas</taxon>
    </lineage>
</organism>
<dbReference type="PANTHER" id="PTHR30543">
    <property type="entry name" value="CHROMATE REDUCTASE"/>
    <property type="match status" value="1"/>
</dbReference>
<dbReference type="EMBL" id="CP117411">
    <property type="protein sequence ID" value="WCT74794.1"/>
    <property type="molecule type" value="Genomic_DNA"/>
</dbReference>
<dbReference type="Proteomes" id="UP001220395">
    <property type="component" value="Chromosome"/>
</dbReference>
<dbReference type="Gene3D" id="3.40.50.360">
    <property type="match status" value="1"/>
</dbReference>
<dbReference type="RefSeq" id="WP_273690140.1">
    <property type="nucleotide sequence ID" value="NZ_CP117411.1"/>
</dbReference>
<dbReference type="InterPro" id="IPR050712">
    <property type="entry name" value="NAD(P)H-dep_reductase"/>
</dbReference>
<dbReference type="PANTHER" id="PTHR30543:SF21">
    <property type="entry name" value="NAD(P)H-DEPENDENT FMN REDUCTASE LOT6"/>
    <property type="match status" value="1"/>
</dbReference>
<evidence type="ECO:0000259" key="1">
    <source>
        <dbReference type="Pfam" id="PF03358"/>
    </source>
</evidence>
<proteinExistence type="predicted"/>
<reference evidence="2 3" key="1">
    <citation type="submission" date="2023-02" db="EMBL/GenBank/DDBJ databases">
        <title>Genome sequence of Sphingomonas naphthae.</title>
        <authorList>
            <person name="Kim S."/>
            <person name="Heo J."/>
            <person name="Kwon S.-W."/>
        </authorList>
    </citation>
    <scope>NUCLEOTIDE SEQUENCE [LARGE SCALE GENOMIC DNA]</scope>
    <source>
        <strain evidence="2 3">KACC 18716</strain>
    </source>
</reference>
<evidence type="ECO:0000313" key="2">
    <source>
        <dbReference type="EMBL" id="WCT74794.1"/>
    </source>
</evidence>
<name>A0ABY7TNL1_9SPHN</name>
<dbReference type="Pfam" id="PF03358">
    <property type="entry name" value="FMN_red"/>
    <property type="match status" value="1"/>
</dbReference>
<sequence length="178" mass="18721">MKQVAVLVGSLRRESLNRKLAEALMFLGEGKLAMEIVEIGGLPLYNEDLWADPPEAVTAFKAAIAKADAVLIVTPEYNRSMPAAIKNALDWGSRPMGQSVWPGKKAAMAGASPGAVGTAVAQAALRTTIVTLGMALMGQPELYLSVKDDTFAPDGGIGNEKTAKFLAGFVDKFAAWVG</sequence>
<dbReference type="InterPro" id="IPR029039">
    <property type="entry name" value="Flavoprotein-like_sf"/>
</dbReference>